<organism evidence="1 2">
    <name type="scientific">Petrotoga olearia DSM 13574</name>
    <dbReference type="NCBI Taxonomy" id="1122955"/>
    <lineage>
        <taxon>Bacteria</taxon>
        <taxon>Thermotogati</taxon>
        <taxon>Thermotogota</taxon>
        <taxon>Thermotogae</taxon>
        <taxon>Petrotogales</taxon>
        <taxon>Petrotogaceae</taxon>
        <taxon>Petrotoga</taxon>
    </lineage>
</organism>
<accession>A0A2K1P028</accession>
<dbReference type="Proteomes" id="UP000236434">
    <property type="component" value="Unassembled WGS sequence"/>
</dbReference>
<protein>
    <submittedName>
        <fullName evidence="1">NUDIX hydrolase</fullName>
    </submittedName>
</protein>
<dbReference type="Gene3D" id="3.90.79.10">
    <property type="entry name" value="Nucleoside Triphosphate Pyrophosphohydrolase"/>
    <property type="match status" value="1"/>
</dbReference>
<dbReference type="InterPro" id="IPR015797">
    <property type="entry name" value="NUDIX_hydrolase-like_dom_sf"/>
</dbReference>
<dbReference type="EMBL" id="AZRL01000016">
    <property type="protein sequence ID" value="PNR96131.1"/>
    <property type="molecule type" value="Genomic_DNA"/>
</dbReference>
<proteinExistence type="predicted"/>
<dbReference type="AlphaFoldDB" id="A0A2K1P028"/>
<sequence length="194" mass="22859">MSEQILTIPTNKIEEKIPPINNNFYQMKFSDFLEILESGNFHERDEIENDYNYKQIIPYVVFKNYEDKILVLKRTQNQSEKRLHNKISIGIGGHINKGDKGITMEQTFFNGMDREINEELWITNSYKYIYKGIINDNSEEVSKVHLGILFVGFIDSATIKEEDNFESTWMKKEEIVNLKDVDFEGWTKIAINIM</sequence>
<evidence type="ECO:0000313" key="1">
    <source>
        <dbReference type="EMBL" id="PNR96131.1"/>
    </source>
</evidence>
<dbReference type="SUPFAM" id="SSF55811">
    <property type="entry name" value="Nudix"/>
    <property type="match status" value="1"/>
</dbReference>
<name>A0A2K1P028_9BACT</name>
<dbReference type="OrthoDB" id="6398375at2"/>
<gene>
    <name evidence="1" type="ORF">X929_06540</name>
</gene>
<dbReference type="GO" id="GO:0016787">
    <property type="term" value="F:hydrolase activity"/>
    <property type="evidence" value="ECO:0007669"/>
    <property type="project" value="UniProtKB-KW"/>
</dbReference>
<keyword evidence="1" id="KW-0378">Hydrolase</keyword>
<reference evidence="1 2" key="1">
    <citation type="submission" date="2013-12" db="EMBL/GenBank/DDBJ databases">
        <title>Comparative genomics of Petrotoga isolates.</title>
        <authorList>
            <person name="Nesbo C.L."/>
            <person name="Charchuk R."/>
            <person name="Chow K."/>
        </authorList>
    </citation>
    <scope>NUCLEOTIDE SEQUENCE [LARGE SCALE GENOMIC DNA]</scope>
    <source>
        <strain evidence="1 2">DSM 13574</strain>
    </source>
</reference>
<comment type="caution">
    <text evidence="1">The sequence shown here is derived from an EMBL/GenBank/DDBJ whole genome shotgun (WGS) entry which is preliminary data.</text>
</comment>
<dbReference type="RefSeq" id="WP_103067198.1">
    <property type="nucleotide sequence ID" value="NZ_AZRL01000016.1"/>
</dbReference>
<evidence type="ECO:0000313" key="2">
    <source>
        <dbReference type="Proteomes" id="UP000236434"/>
    </source>
</evidence>